<dbReference type="Pfam" id="PF02037">
    <property type="entry name" value="SAP"/>
    <property type="match status" value="1"/>
</dbReference>
<feature type="region of interest" description="Disordered" evidence="1">
    <location>
        <begin position="747"/>
        <end position="781"/>
    </location>
</feature>
<feature type="compositionally biased region" description="Basic and acidic residues" evidence="1">
    <location>
        <begin position="588"/>
        <end position="600"/>
    </location>
</feature>
<dbReference type="Gene3D" id="1.10.720.30">
    <property type="entry name" value="SAP domain"/>
    <property type="match status" value="1"/>
</dbReference>
<feature type="region of interest" description="Disordered" evidence="1">
    <location>
        <begin position="372"/>
        <end position="396"/>
    </location>
</feature>
<comment type="caution">
    <text evidence="4">The sequence shown here is derived from an EMBL/GenBank/DDBJ whole genome shotgun (WGS) entry which is preliminary data.</text>
</comment>
<feature type="domain" description="SAP" evidence="3">
    <location>
        <begin position="805"/>
        <end position="838"/>
    </location>
</feature>
<evidence type="ECO:0000256" key="2">
    <source>
        <dbReference type="SAM" id="SignalP"/>
    </source>
</evidence>
<evidence type="ECO:0000256" key="1">
    <source>
        <dbReference type="SAM" id="MobiDB-lite"/>
    </source>
</evidence>
<feature type="region of interest" description="Disordered" evidence="1">
    <location>
        <begin position="579"/>
        <end position="673"/>
    </location>
</feature>
<evidence type="ECO:0000313" key="5">
    <source>
        <dbReference type="Proteomes" id="UP001530377"/>
    </source>
</evidence>
<dbReference type="PROSITE" id="PS50800">
    <property type="entry name" value="SAP"/>
    <property type="match status" value="1"/>
</dbReference>
<accession>A0ABD3SRN6</accession>
<dbReference type="InterPro" id="IPR003034">
    <property type="entry name" value="SAP_dom"/>
</dbReference>
<gene>
    <name evidence="4" type="ORF">ACHAXA_004739</name>
</gene>
<feature type="compositionally biased region" description="Acidic residues" evidence="1">
    <location>
        <begin position="234"/>
        <end position="243"/>
    </location>
</feature>
<evidence type="ECO:0000313" key="4">
    <source>
        <dbReference type="EMBL" id="KAL3827264.1"/>
    </source>
</evidence>
<dbReference type="InterPro" id="IPR036361">
    <property type="entry name" value="SAP_dom_sf"/>
</dbReference>
<evidence type="ECO:0000259" key="3">
    <source>
        <dbReference type="PROSITE" id="PS50800"/>
    </source>
</evidence>
<feature type="chain" id="PRO_5044746623" description="SAP domain-containing protein" evidence="2">
    <location>
        <begin position="25"/>
        <end position="838"/>
    </location>
</feature>
<organism evidence="4 5">
    <name type="scientific">Cyclostephanos tholiformis</name>
    <dbReference type="NCBI Taxonomy" id="382380"/>
    <lineage>
        <taxon>Eukaryota</taxon>
        <taxon>Sar</taxon>
        <taxon>Stramenopiles</taxon>
        <taxon>Ochrophyta</taxon>
        <taxon>Bacillariophyta</taxon>
        <taxon>Coscinodiscophyceae</taxon>
        <taxon>Thalassiosirophycidae</taxon>
        <taxon>Stephanodiscales</taxon>
        <taxon>Stephanodiscaceae</taxon>
        <taxon>Cyclostephanos</taxon>
    </lineage>
</organism>
<feature type="compositionally biased region" description="Basic and acidic residues" evidence="1">
    <location>
        <begin position="618"/>
        <end position="657"/>
    </location>
</feature>
<dbReference type="EMBL" id="JALLPB020000006">
    <property type="protein sequence ID" value="KAL3827264.1"/>
    <property type="molecule type" value="Genomic_DNA"/>
</dbReference>
<dbReference type="SUPFAM" id="SSF68906">
    <property type="entry name" value="SAP domain"/>
    <property type="match status" value="1"/>
</dbReference>
<feature type="region of interest" description="Disordered" evidence="1">
    <location>
        <begin position="59"/>
        <end position="140"/>
    </location>
</feature>
<keyword evidence="5" id="KW-1185">Reference proteome</keyword>
<name>A0ABD3SRN6_9STRA</name>
<feature type="compositionally biased region" description="Basic and acidic residues" evidence="1">
    <location>
        <begin position="504"/>
        <end position="517"/>
    </location>
</feature>
<feature type="region of interest" description="Disordered" evidence="1">
    <location>
        <begin position="492"/>
        <end position="539"/>
    </location>
</feature>
<dbReference type="AlphaFoldDB" id="A0ABD3SRN6"/>
<feature type="signal peptide" evidence="2">
    <location>
        <begin position="1"/>
        <end position="24"/>
    </location>
</feature>
<dbReference type="Proteomes" id="UP001530377">
    <property type="component" value="Unassembled WGS sequence"/>
</dbReference>
<sequence>MRSPPSSALALLIVVISSHRPAVGLRTTNIGRTLSWPSFARPPGGCSIIARIETRRFGTFRPRVPPPSSRTTRARSRPMTIDRRHRPSDDVSRSAMTVHASTAYGDENDDDVPSTITNASDDGRDDENGEANRYDDGGYEINGGGGSVVGGGIDGPLLDGETYLRAEYNLLRPDGTLHLDEYDGWGGRYHSSAESAAAYYPPPTRIKNRAYIAAAQGLFSPAPSYYYLDTPNDHDDDDDDDRDLDLSTESRRQLSDEELLYLAVVDIESMKNNTVGAKGGGSASVVDSETLHRRVFDEERAYLEQSEKFRKSLSSSMTTSNGDEDESLIAMSRREEIEKYDEGVLSDLIREIDAMEEMAISREEAMRLLVNDDRSDDESADDNTNDGRGKRGGGGVGRRDDFVRCSKCGLRVTPDMIQRAEAIENISNGYGRGEGGTLARRKYCNDVVVPSIDKLCCSACYGMRFRATNEATVRTAIWSGGGSPSSFVGGGFSPSSSYSSSSSRRFDGKWNNDEGRRSRSNGRYDVGKENWNKSRSTNTVQGISTSSLFDMPERGRYNAEMRGSSSQLPKMLIDAAALKTPRNTNDVLPRRDKSTFDNSRRRSSPPRRTSSIVWGGEELARRMQRDTESRDDDNLVERRTKNGRTYESRTVVKRDDPTSNIGEEDDGVSLGSVDGGLIISNDSNDDDVDKKTTSKINVEQSWVTIEDPVSKRILHWNTDTGEMIDNISKEEEDASGRAMREAVRKYEEEMKAGQSEKKIARTSWDNEMMIDSPPQQSPSKGDAINEVEFIDMIDDSAPESVDADYSKMTVSQLKDLLRSKGLKVSGKKEELIERLERS</sequence>
<keyword evidence="2" id="KW-0732">Signal</keyword>
<feature type="compositionally biased region" description="Acidic residues" evidence="1">
    <location>
        <begin position="374"/>
        <end position="384"/>
    </location>
</feature>
<feature type="compositionally biased region" description="Low complexity" evidence="1">
    <location>
        <begin position="493"/>
        <end position="503"/>
    </location>
</feature>
<protein>
    <recommendedName>
        <fullName evidence="3">SAP domain-containing protein</fullName>
    </recommendedName>
</protein>
<feature type="region of interest" description="Disordered" evidence="1">
    <location>
        <begin position="226"/>
        <end position="250"/>
    </location>
</feature>
<proteinExistence type="predicted"/>
<dbReference type="SMART" id="SM00513">
    <property type="entry name" value="SAP"/>
    <property type="match status" value="1"/>
</dbReference>
<reference evidence="4 5" key="1">
    <citation type="submission" date="2024-10" db="EMBL/GenBank/DDBJ databases">
        <title>Updated reference genomes for cyclostephanoid diatoms.</title>
        <authorList>
            <person name="Roberts W.R."/>
            <person name="Alverson A.J."/>
        </authorList>
    </citation>
    <scope>NUCLEOTIDE SEQUENCE [LARGE SCALE GENOMIC DNA]</scope>
    <source>
        <strain evidence="4 5">AJA228-03</strain>
    </source>
</reference>
<feature type="compositionally biased region" description="Basic and acidic residues" evidence="1">
    <location>
        <begin position="747"/>
        <end position="759"/>
    </location>
</feature>